<sequence>MYALNQFWNRIVADLAIIGVKEITDSDSDENSAIHKAAQVLFSTYIMNAVAANRLE</sequence>
<comment type="caution">
    <text evidence="1">The sequence shown here is derived from an EMBL/GenBank/DDBJ whole genome shotgun (WGS) entry which is preliminary data.</text>
</comment>
<dbReference type="Proteomes" id="UP000789508">
    <property type="component" value="Unassembled WGS sequence"/>
</dbReference>
<gene>
    <name evidence="1" type="ORF">ALEPTO_LOCUS5809</name>
</gene>
<reference evidence="1" key="1">
    <citation type="submission" date="2021-06" db="EMBL/GenBank/DDBJ databases">
        <authorList>
            <person name="Kallberg Y."/>
            <person name="Tangrot J."/>
            <person name="Rosling A."/>
        </authorList>
    </citation>
    <scope>NUCLEOTIDE SEQUENCE</scope>
    <source>
        <strain evidence="1">FL130A</strain>
    </source>
</reference>
<dbReference type="AlphaFoldDB" id="A0A9N9AYQ4"/>
<evidence type="ECO:0000313" key="1">
    <source>
        <dbReference type="EMBL" id="CAG8549573.1"/>
    </source>
</evidence>
<dbReference type="EMBL" id="CAJVPS010001759">
    <property type="protein sequence ID" value="CAG8549573.1"/>
    <property type="molecule type" value="Genomic_DNA"/>
</dbReference>
<keyword evidence="2" id="KW-1185">Reference proteome</keyword>
<proteinExistence type="predicted"/>
<protein>
    <submittedName>
        <fullName evidence="1">12636_t:CDS:1</fullName>
    </submittedName>
</protein>
<accession>A0A9N9AYQ4</accession>
<evidence type="ECO:0000313" key="2">
    <source>
        <dbReference type="Proteomes" id="UP000789508"/>
    </source>
</evidence>
<name>A0A9N9AYQ4_9GLOM</name>
<organism evidence="1 2">
    <name type="scientific">Ambispora leptoticha</name>
    <dbReference type="NCBI Taxonomy" id="144679"/>
    <lineage>
        <taxon>Eukaryota</taxon>
        <taxon>Fungi</taxon>
        <taxon>Fungi incertae sedis</taxon>
        <taxon>Mucoromycota</taxon>
        <taxon>Glomeromycotina</taxon>
        <taxon>Glomeromycetes</taxon>
        <taxon>Archaeosporales</taxon>
        <taxon>Ambisporaceae</taxon>
        <taxon>Ambispora</taxon>
    </lineage>
</organism>